<dbReference type="EMBL" id="VSSQ01044674">
    <property type="protein sequence ID" value="MPM98517.1"/>
    <property type="molecule type" value="Genomic_DNA"/>
</dbReference>
<evidence type="ECO:0008006" key="2">
    <source>
        <dbReference type="Google" id="ProtNLM"/>
    </source>
</evidence>
<comment type="caution">
    <text evidence="1">The sequence shown here is derived from an EMBL/GenBank/DDBJ whole genome shotgun (WGS) entry which is preliminary data.</text>
</comment>
<evidence type="ECO:0000313" key="1">
    <source>
        <dbReference type="EMBL" id="MPM98517.1"/>
    </source>
</evidence>
<name>A0A645E9B7_9ZZZZ</name>
<reference evidence="1" key="1">
    <citation type="submission" date="2019-08" db="EMBL/GenBank/DDBJ databases">
        <authorList>
            <person name="Kucharzyk K."/>
            <person name="Murdoch R.W."/>
            <person name="Higgins S."/>
            <person name="Loffler F."/>
        </authorList>
    </citation>
    <scope>NUCLEOTIDE SEQUENCE</scope>
</reference>
<proteinExistence type="predicted"/>
<sequence length="113" mass="12400">MDQGEVAAARQSGYQKLPLSSEELNACLRIGYGALGDLIRQTLDFCRYNKVEEGIDSICLCGGGSAFQGLENYFSTTFNLPVHAAQPKHLRPEVTECFKVLMPATGAALREDW</sequence>
<dbReference type="Gene3D" id="3.30.420.40">
    <property type="match status" value="1"/>
</dbReference>
<dbReference type="InterPro" id="IPR043129">
    <property type="entry name" value="ATPase_NBD"/>
</dbReference>
<organism evidence="1">
    <name type="scientific">bioreactor metagenome</name>
    <dbReference type="NCBI Taxonomy" id="1076179"/>
    <lineage>
        <taxon>unclassified sequences</taxon>
        <taxon>metagenomes</taxon>
        <taxon>ecological metagenomes</taxon>
    </lineage>
</organism>
<accession>A0A645E9B7</accession>
<dbReference type="SUPFAM" id="SSF53067">
    <property type="entry name" value="Actin-like ATPase domain"/>
    <property type="match status" value="1"/>
</dbReference>
<dbReference type="AlphaFoldDB" id="A0A645E9B7"/>
<gene>
    <name evidence="1" type="ORF">SDC9_145705</name>
</gene>
<protein>
    <recommendedName>
        <fullName evidence="2">Cell division protein FtsA</fullName>
    </recommendedName>
</protein>